<accession>A0AAD7W5F8</accession>
<sequence length="114" mass="12133">MELQTAALRQQVAVLGDSREDCVSLLAQDDPGPGDSMSTFPDKEIGKTPLSSGNAFTSNSLLKGTLTALSLQAWLLNAASLLQRFQAKLIAHLPDGDPELADNLEQASILLSLR</sequence>
<proteinExistence type="predicted"/>
<gene>
    <name evidence="1" type="ORF">AAFF_G00196520</name>
</gene>
<dbReference type="EMBL" id="JAINUG010000261">
    <property type="protein sequence ID" value="KAJ8384986.1"/>
    <property type="molecule type" value="Genomic_DNA"/>
</dbReference>
<organism evidence="1 2">
    <name type="scientific">Aldrovandia affinis</name>
    <dbReference type="NCBI Taxonomy" id="143900"/>
    <lineage>
        <taxon>Eukaryota</taxon>
        <taxon>Metazoa</taxon>
        <taxon>Chordata</taxon>
        <taxon>Craniata</taxon>
        <taxon>Vertebrata</taxon>
        <taxon>Euteleostomi</taxon>
        <taxon>Actinopterygii</taxon>
        <taxon>Neopterygii</taxon>
        <taxon>Teleostei</taxon>
        <taxon>Notacanthiformes</taxon>
        <taxon>Halosauridae</taxon>
        <taxon>Aldrovandia</taxon>
    </lineage>
</organism>
<comment type="caution">
    <text evidence="1">The sequence shown here is derived from an EMBL/GenBank/DDBJ whole genome shotgun (WGS) entry which is preliminary data.</text>
</comment>
<protein>
    <submittedName>
        <fullName evidence="1">Uncharacterized protein</fullName>
    </submittedName>
</protein>
<name>A0AAD7W5F8_9TELE</name>
<keyword evidence="2" id="KW-1185">Reference proteome</keyword>
<evidence type="ECO:0000313" key="2">
    <source>
        <dbReference type="Proteomes" id="UP001221898"/>
    </source>
</evidence>
<dbReference type="AlphaFoldDB" id="A0AAD7W5F8"/>
<dbReference type="Proteomes" id="UP001221898">
    <property type="component" value="Unassembled WGS sequence"/>
</dbReference>
<reference evidence="1" key="1">
    <citation type="journal article" date="2023" name="Science">
        <title>Genome structures resolve the early diversification of teleost fishes.</title>
        <authorList>
            <person name="Parey E."/>
            <person name="Louis A."/>
            <person name="Montfort J."/>
            <person name="Bouchez O."/>
            <person name="Roques C."/>
            <person name="Iampietro C."/>
            <person name="Lluch J."/>
            <person name="Castinel A."/>
            <person name="Donnadieu C."/>
            <person name="Desvignes T."/>
            <person name="Floi Bucao C."/>
            <person name="Jouanno E."/>
            <person name="Wen M."/>
            <person name="Mejri S."/>
            <person name="Dirks R."/>
            <person name="Jansen H."/>
            <person name="Henkel C."/>
            <person name="Chen W.J."/>
            <person name="Zahm M."/>
            <person name="Cabau C."/>
            <person name="Klopp C."/>
            <person name="Thompson A.W."/>
            <person name="Robinson-Rechavi M."/>
            <person name="Braasch I."/>
            <person name="Lecointre G."/>
            <person name="Bobe J."/>
            <person name="Postlethwait J.H."/>
            <person name="Berthelot C."/>
            <person name="Roest Crollius H."/>
            <person name="Guiguen Y."/>
        </authorList>
    </citation>
    <scope>NUCLEOTIDE SEQUENCE</scope>
    <source>
        <strain evidence="1">NC1722</strain>
    </source>
</reference>
<evidence type="ECO:0000313" key="1">
    <source>
        <dbReference type="EMBL" id="KAJ8384986.1"/>
    </source>
</evidence>